<dbReference type="PATRIC" id="fig|1191523.3.peg.1647"/>
<dbReference type="Pfam" id="PF00389">
    <property type="entry name" value="2-Hacid_dh"/>
    <property type="match status" value="1"/>
</dbReference>
<dbReference type="InterPro" id="IPR006139">
    <property type="entry name" value="D-isomer_2_OHA_DH_cat_dom"/>
</dbReference>
<dbReference type="PANTHER" id="PTHR43026:SF1">
    <property type="entry name" value="2-HYDROXYACID DEHYDROGENASE HOMOLOG 1-RELATED"/>
    <property type="match status" value="1"/>
</dbReference>
<dbReference type="HOGENOM" id="CLU_019796_1_3_10"/>
<dbReference type="PANTHER" id="PTHR43026">
    <property type="entry name" value="2-HYDROXYACID DEHYDROGENASE HOMOLOG 1-RELATED"/>
    <property type="match status" value="1"/>
</dbReference>
<name>I7A4G1_MELRP</name>
<dbReference type="InterPro" id="IPR058205">
    <property type="entry name" value="D-LDH-like"/>
</dbReference>
<dbReference type="PROSITE" id="PS00670">
    <property type="entry name" value="D_2_HYDROXYACID_DH_2"/>
    <property type="match status" value="1"/>
</dbReference>
<accession>I7A4G1</accession>
<evidence type="ECO:0000256" key="1">
    <source>
        <dbReference type="ARBA" id="ARBA00005854"/>
    </source>
</evidence>
<feature type="domain" description="D-isomer specific 2-hydroxyacid dehydrogenase NAD-binding" evidence="6">
    <location>
        <begin position="110"/>
        <end position="305"/>
    </location>
</feature>
<dbReference type="SUPFAM" id="SSF52283">
    <property type="entry name" value="Formate/glycerate dehydrogenase catalytic domain-like"/>
    <property type="match status" value="1"/>
</dbReference>
<dbReference type="EMBL" id="CP003557">
    <property type="protein sequence ID" value="AFN74791.1"/>
    <property type="molecule type" value="Genomic_DNA"/>
</dbReference>
<dbReference type="STRING" id="1191523.MROS_1554"/>
<dbReference type="InterPro" id="IPR029752">
    <property type="entry name" value="D-isomer_DH_CS1"/>
</dbReference>
<sequence length="336" mass="38379">MKKIKVAFFSIPPKEKNYIKRRLDKNKFELFFFKDELAADNPVIKDADVISVFIYDKVDRNIIDKAKKLKLIATRSTGFNHIDTEYARKKKIAVANVPYYGENTVAEHTFALILTLSRNIHKAYVRSQQSNFSLEGLRGFDLRGKTLGVIGAGSIGVHVMKIAKGFGMKVLAYDVKQNHILEELLDFKYVDLETLLKSSDIITLHCPYNKSTHHLINMNNIELVKKGALFINTARSGLIEPRALYYAIDKGIFGGAGLDVFEGEELLKEENQMLTKNVELEKVDAILKRNLLLRRENVILTPHMAFDSQEAIERILETTAENISAFFENRNYYKVI</sequence>
<dbReference type="RefSeq" id="WP_014856225.1">
    <property type="nucleotide sequence ID" value="NC_018178.1"/>
</dbReference>
<dbReference type="SUPFAM" id="SSF51735">
    <property type="entry name" value="NAD(P)-binding Rossmann-fold domains"/>
    <property type="match status" value="1"/>
</dbReference>
<reference evidence="7 8" key="1">
    <citation type="journal article" date="2013" name="PLoS ONE">
        <title>Genomic analysis of Melioribacter roseus, facultatively anaerobic organotrophic bacterium representing a novel deep lineage within Bacteriodetes/Chlorobi group.</title>
        <authorList>
            <person name="Kadnikov V.V."/>
            <person name="Mardanov A.V."/>
            <person name="Podosokorskaya O.A."/>
            <person name="Gavrilov S.N."/>
            <person name="Kublanov I.V."/>
            <person name="Beletsky A.V."/>
            <person name="Bonch-Osmolovskaya E.A."/>
            <person name="Ravin N.V."/>
        </authorList>
    </citation>
    <scope>NUCLEOTIDE SEQUENCE [LARGE SCALE GENOMIC DNA]</scope>
    <source>
        <strain evidence="8">JCM 17771 / P3M-2</strain>
    </source>
</reference>
<keyword evidence="8" id="KW-1185">Reference proteome</keyword>
<gene>
    <name evidence="7" type="ordered locus">MROS_1554</name>
</gene>
<dbReference type="PROSITE" id="PS00065">
    <property type="entry name" value="D_2_HYDROXYACID_DH_1"/>
    <property type="match status" value="1"/>
</dbReference>
<evidence type="ECO:0000256" key="2">
    <source>
        <dbReference type="ARBA" id="ARBA00023002"/>
    </source>
</evidence>
<dbReference type="GO" id="GO:0008720">
    <property type="term" value="F:D-lactate dehydrogenase (NAD+) activity"/>
    <property type="evidence" value="ECO:0007669"/>
    <property type="project" value="TreeGrafter"/>
</dbReference>
<keyword evidence="3" id="KW-0520">NAD</keyword>
<feature type="domain" description="D-isomer specific 2-hydroxyacid dehydrogenase catalytic" evidence="5">
    <location>
        <begin position="8"/>
        <end position="331"/>
    </location>
</feature>
<organism evidence="7 8">
    <name type="scientific">Melioribacter roseus (strain DSM 23840 / JCM 17771 / VKM B-2668 / P3M-2)</name>
    <dbReference type="NCBI Taxonomy" id="1191523"/>
    <lineage>
        <taxon>Bacteria</taxon>
        <taxon>Pseudomonadati</taxon>
        <taxon>Ignavibacteriota</taxon>
        <taxon>Ignavibacteria</taxon>
        <taxon>Ignavibacteriales</taxon>
        <taxon>Melioribacteraceae</taxon>
        <taxon>Melioribacter</taxon>
    </lineage>
</organism>
<dbReference type="KEGG" id="mro:MROS_1554"/>
<evidence type="ECO:0000313" key="8">
    <source>
        <dbReference type="Proteomes" id="UP000009011"/>
    </source>
</evidence>
<evidence type="ECO:0000313" key="7">
    <source>
        <dbReference type="EMBL" id="AFN74791.1"/>
    </source>
</evidence>
<dbReference type="InterPro" id="IPR036291">
    <property type="entry name" value="NAD(P)-bd_dom_sf"/>
</dbReference>
<dbReference type="Pfam" id="PF02826">
    <property type="entry name" value="2-Hacid_dh_C"/>
    <property type="match status" value="1"/>
</dbReference>
<dbReference type="Proteomes" id="UP000009011">
    <property type="component" value="Chromosome"/>
</dbReference>
<dbReference type="GO" id="GO:0051287">
    <property type="term" value="F:NAD binding"/>
    <property type="evidence" value="ECO:0007669"/>
    <property type="project" value="InterPro"/>
</dbReference>
<dbReference type="InterPro" id="IPR029753">
    <property type="entry name" value="D-isomer_DH_CS"/>
</dbReference>
<dbReference type="Gene3D" id="3.40.50.720">
    <property type="entry name" value="NAD(P)-binding Rossmann-like Domain"/>
    <property type="match status" value="2"/>
</dbReference>
<dbReference type="InterPro" id="IPR006140">
    <property type="entry name" value="D-isomer_DH_NAD-bd"/>
</dbReference>
<dbReference type="OrthoDB" id="1522997at2"/>
<evidence type="ECO:0000259" key="6">
    <source>
        <dbReference type="Pfam" id="PF02826"/>
    </source>
</evidence>
<dbReference type="AlphaFoldDB" id="I7A4G1"/>
<keyword evidence="2 4" id="KW-0560">Oxidoreductase</keyword>
<proteinExistence type="inferred from homology"/>
<protein>
    <submittedName>
        <fullName evidence="7">D-isomer specific 2-hydroxyacid dehydrogenase NAD-binding protein</fullName>
    </submittedName>
</protein>
<comment type="similarity">
    <text evidence="1 4">Belongs to the D-isomer specific 2-hydroxyacid dehydrogenase family.</text>
</comment>
<evidence type="ECO:0000256" key="4">
    <source>
        <dbReference type="RuleBase" id="RU003719"/>
    </source>
</evidence>
<evidence type="ECO:0000259" key="5">
    <source>
        <dbReference type="Pfam" id="PF00389"/>
    </source>
</evidence>
<evidence type="ECO:0000256" key="3">
    <source>
        <dbReference type="ARBA" id="ARBA00023027"/>
    </source>
</evidence>
<dbReference type="eggNOG" id="COG1052">
    <property type="taxonomic scope" value="Bacteria"/>
</dbReference>